<dbReference type="InterPro" id="IPR001790">
    <property type="entry name" value="Ribosomal_uL10"/>
</dbReference>
<dbReference type="GO" id="GO:1990904">
    <property type="term" value="C:ribonucleoprotein complex"/>
    <property type="evidence" value="ECO:0007669"/>
    <property type="project" value="UniProtKB-KW"/>
</dbReference>
<evidence type="ECO:0000256" key="1">
    <source>
        <dbReference type="ARBA" id="ARBA00002633"/>
    </source>
</evidence>
<name>A0A451CYA1_9GAMM</name>
<organism evidence="7 8">
    <name type="scientific">Buchnera aphidicola</name>
    <name type="common">Cinara cuneomaculata</name>
    <dbReference type="NCBI Taxonomy" id="1660040"/>
    <lineage>
        <taxon>Bacteria</taxon>
        <taxon>Pseudomonadati</taxon>
        <taxon>Pseudomonadota</taxon>
        <taxon>Gammaproteobacteria</taxon>
        <taxon>Enterobacterales</taxon>
        <taxon>Erwiniaceae</taxon>
        <taxon>Buchnera</taxon>
    </lineage>
</organism>
<evidence type="ECO:0000313" key="8">
    <source>
        <dbReference type="Proteomes" id="UP000294404"/>
    </source>
</evidence>
<dbReference type="GO" id="GO:0006412">
    <property type="term" value="P:translation"/>
    <property type="evidence" value="ECO:0007669"/>
    <property type="project" value="UniProtKB-UniRule"/>
</dbReference>
<dbReference type="PANTHER" id="PTHR11560">
    <property type="entry name" value="39S RIBOSOMAL PROTEIN L10, MITOCHONDRIAL"/>
    <property type="match status" value="1"/>
</dbReference>
<evidence type="ECO:0000256" key="5">
    <source>
        <dbReference type="ARBA" id="ARBA00035202"/>
    </source>
</evidence>
<comment type="subunit">
    <text evidence="6">Part of the ribosomal stalk of the 50S ribosomal subunit. The N-terminus interacts with L11 and the large rRNA to form the base of the stalk. The C-terminus forms an elongated spine to which L12 dimers bind in a sequential fashion forming a multimeric L10(L12)X complex.</text>
</comment>
<reference evidence="7 8" key="1">
    <citation type="submission" date="2019-02" db="EMBL/GenBank/DDBJ databases">
        <authorList>
            <person name="Manzano-Marin A."/>
            <person name="Manzano-Marin A."/>
        </authorList>
    </citation>
    <scope>NUCLEOTIDE SEQUENCE [LARGE SCALE GENOMIC DNA]</scope>
    <source>
        <strain evidence="7 8">BuCicuneomaculata</strain>
    </source>
</reference>
<keyword evidence="4 6" id="KW-0687">Ribonucleoprotein</keyword>
<dbReference type="SUPFAM" id="SSF160369">
    <property type="entry name" value="Ribosomal protein L10-like"/>
    <property type="match status" value="1"/>
</dbReference>
<dbReference type="OrthoDB" id="9808307at2"/>
<dbReference type="InterPro" id="IPR047865">
    <property type="entry name" value="Ribosomal_uL10_bac_type"/>
</dbReference>
<keyword evidence="6" id="KW-0699">rRNA-binding</keyword>
<gene>
    <name evidence="6 7" type="primary">rplJ</name>
    <name evidence="7" type="ORF">BUCICUMA2628_021</name>
</gene>
<dbReference type="Pfam" id="PF00466">
    <property type="entry name" value="Ribosomal_L10"/>
    <property type="match status" value="1"/>
</dbReference>
<dbReference type="GO" id="GO:0070180">
    <property type="term" value="F:large ribosomal subunit rRNA binding"/>
    <property type="evidence" value="ECO:0007669"/>
    <property type="project" value="UniProtKB-UniRule"/>
</dbReference>
<comment type="function">
    <text evidence="1 6">Forms part of the ribosomal stalk, playing a central role in the interaction of the ribosome with GTP-bound translation factors.</text>
</comment>
<sequence>MALNRNKKINIIKKIYDIAQTSLSIITADPSGIAVNKITQLRKNAIKSYVKIYLVKNTLLKKSLKNTNFNKIINVLNGPTLIAFSFKHPGSASRIFIQFNKKNKKFQIKHAVYENQLLKEKEIINLALLPTHAEAVTKFIFLLKEISLGKLIRLLHYIGHKTI</sequence>
<evidence type="ECO:0000256" key="3">
    <source>
        <dbReference type="ARBA" id="ARBA00022980"/>
    </source>
</evidence>
<keyword evidence="3 6" id="KW-0689">Ribosomal protein</keyword>
<dbReference type="CDD" id="cd05797">
    <property type="entry name" value="Ribosomal_L10"/>
    <property type="match status" value="1"/>
</dbReference>
<comment type="similarity">
    <text evidence="2 6">Belongs to the universal ribosomal protein uL10 family.</text>
</comment>
<proteinExistence type="inferred from homology"/>
<dbReference type="HAMAP" id="MF_00362">
    <property type="entry name" value="Ribosomal_uL10"/>
    <property type="match status" value="1"/>
</dbReference>
<dbReference type="Gene3D" id="3.30.70.1730">
    <property type="match status" value="1"/>
</dbReference>
<dbReference type="GO" id="GO:0005840">
    <property type="term" value="C:ribosome"/>
    <property type="evidence" value="ECO:0007669"/>
    <property type="project" value="UniProtKB-KW"/>
</dbReference>
<dbReference type="InterPro" id="IPR043141">
    <property type="entry name" value="Ribosomal_uL10-like_sf"/>
</dbReference>
<evidence type="ECO:0000256" key="4">
    <source>
        <dbReference type="ARBA" id="ARBA00023274"/>
    </source>
</evidence>
<dbReference type="InterPro" id="IPR022973">
    <property type="entry name" value="Ribosomal_uL10_bac"/>
</dbReference>
<dbReference type="AlphaFoldDB" id="A0A451CYA1"/>
<dbReference type="Proteomes" id="UP000294404">
    <property type="component" value="Chromosome"/>
</dbReference>
<dbReference type="EMBL" id="LR217695">
    <property type="protein sequence ID" value="VFP78006.1"/>
    <property type="molecule type" value="Genomic_DNA"/>
</dbReference>
<accession>A0A451CYA1</accession>
<dbReference type="NCBIfam" id="NF000955">
    <property type="entry name" value="PRK00099.1-1"/>
    <property type="match status" value="1"/>
</dbReference>
<protein>
    <recommendedName>
        <fullName evidence="5 6">Large ribosomal subunit protein uL10</fullName>
    </recommendedName>
</protein>
<keyword evidence="6" id="KW-0694">RNA-binding</keyword>
<evidence type="ECO:0000256" key="2">
    <source>
        <dbReference type="ARBA" id="ARBA00008889"/>
    </source>
</evidence>
<dbReference type="RefSeq" id="WP_154026991.1">
    <property type="nucleotide sequence ID" value="NZ_LR217695.1"/>
</dbReference>
<evidence type="ECO:0000256" key="6">
    <source>
        <dbReference type="HAMAP-Rule" id="MF_00362"/>
    </source>
</evidence>
<evidence type="ECO:0000313" key="7">
    <source>
        <dbReference type="EMBL" id="VFP78006.1"/>
    </source>
</evidence>